<evidence type="ECO:0000256" key="3">
    <source>
        <dbReference type="ARBA" id="ARBA00022771"/>
    </source>
</evidence>
<dbReference type="GO" id="GO:0006606">
    <property type="term" value="P:protein import into nucleus"/>
    <property type="evidence" value="ECO:0007669"/>
    <property type="project" value="TreeGrafter"/>
</dbReference>
<protein>
    <recommendedName>
        <fullName evidence="11">RPAIN</fullName>
    </recommendedName>
</protein>
<evidence type="ECO:0000313" key="10">
    <source>
        <dbReference type="Proteomes" id="UP000507470"/>
    </source>
</evidence>
<dbReference type="GO" id="GO:0005634">
    <property type="term" value="C:nucleus"/>
    <property type="evidence" value="ECO:0007669"/>
    <property type="project" value="UniProtKB-SubCell"/>
</dbReference>
<dbReference type="AlphaFoldDB" id="A0A6J8D1J4"/>
<feature type="domain" description="RPA-interacting protein C-terminal" evidence="8">
    <location>
        <begin position="146"/>
        <end position="225"/>
    </location>
</feature>
<dbReference type="InterPro" id="IPR028156">
    <property type="entry name" value="RIP"/>
</dbReference>
<evidence type="ECO:0000256" key="4">
    <source>
        <dbReference type="ARBA" id="ARBA00022833"/>
    </source>
</evidence>
<keyword evidence="2" id="KW-0479">Metal-binding</keyword>
<dbReference type="PANTHER" id="PTHR31742:SF1">
    <property type="entry name" value="RPA-INTERACTING PROTEIN"/>
    <property type="match status" value="1"/>
</dbReference>
<sequence length="228" mass="26847">MSGSEKTKKNHRDMYKAKTPPWKETYRKRCLDRLRQSRSKFQDRFRGINSKEMEKNANDNFIHELMREELKIIQRSFQGSPTFDDNEMETDKLDFDIDEYVTYFDDIQQELIQEEKRMIDEYENSLQQEEKSLCTAIERLCTDEVICPLCQKSQLLQNKGVIFCRCGLRIDTEQDCITLANVKSSLEEGINQHSTTCEGESVFSSVQDYGSNNLLMSCKTCDWMYIVI</sequence>
<evidence type="ECO:0000259" key="6">
    <source>
        <dbReference type="Pfam" id="PF14766"/>
    </source>
</evidence>
<gene>
    <name evidence="9" type="ORF">MCOR_36522</name>
</gene>
<reference evidence="9 10" key="1">
    <citation type="submission" date="2020-06" db="EMBL/GenBank/DDBJ databases">
        <authorList>
            <person name="Li R."/>
            <person name="Bekaert M."/>
        </authorList>
    </citation>
    <scope>NUCLEOTIDE SEQUENCE [LARGE SCALE GENOMIC DNA]</scope>
    <source>
        <strain evidence="10">wild</strain>
    </source>
</reference>
<accession>A0A6J8D1J4</accession>
<evidence type="ECO:0000313" key="9">
    <source>
        <dbReference type="EMBL" id="CAC5402588.1"/>
    </source>
</evidence>
<keyword evidence="10" id="KW-1185">Reference proteome</keyword>
<feature type="domain" description="RPA-interacting protein central" evidence="7">
    <location>
        <begin position="62"/>
        <end position="137"/>
    </location>
</feature>
<feature type="domain" description="RPA-interacting protein N-terminal" evidence="6">
    <location>
        <begin position="10"/>
        <end position="46"/>
    </location>
</feature>
<dbReference type="Pfam" id="PF14766">
    <property type="entry name" value="RPA_interact_N"/>
    <property type="match status" value="1"/>
</dbReference>
<dbReference type="Pfam" id="PF14768">
    <property type="entry name" value="RPA_interact_C"/>
    <property type="match status" value="1"/>
</dbReference>
<evidence type="ECO:0000256" key="2">
    <source>
        <dbReference type="ARBA" id="ARBA00022723"/>
    </source>
</evidence>
<evidence type="ECO:0008006" key="11">
    <source>
        <dbReference type="Google" id="ProtNLM"/>
    </source>
</evidence>
<evidence type="ECO:0000256" key="5">
    <source>
        <dbReference type="ARBA" id="ARBA00023242"/>
    </source>
</evidence>
<dbReference type="Pfam" id="PF14767">
    <property type="entry name" value="RPA_interact_M"/>
    <property type="match status" value="1"/>
</dbReference>
<dbReference type="OrthoDB" id="435311at2759"/>
<dbReference type="PANTHER" id="PTHR31742">
    <property type="entry name" value="RPA-INTERACTING PROTEIN RPAIN"/>
    <property type="match status" value="1"/>
</dbReference>
<keyword evidence="5" id="KW-0539">Nucleus</keyword>
<organism evidence="9 10">
    <name type="scientific">Mytilus coruscus</name>
    <name type="common">Sea mussel</name>
    <dbReference type="NCBI Taxonomy" id="42192"/>
    <lineage>
        <taxon>Eukaryota</taxon>
        <taxon>Metazoa</taxon>
        <taxon>Spiralia</taxon>
        <taxon>Lophotrochozoa</taxon>
        <taxon>Mollusca</taxon>
        <taxon>Bivalvia</taxon>
        <taxon>Autobranchia</taxon>
        <taxon>Pteriomorphia</taxon>
        <taxon>Mytilida</taxon>
        <taxon>Mytiloidea</taxon>
        <taxon>Mytilidae</taxon>
        <taxon>Mytilinae</taxon>
        <taxon>Mytilus</taxon>
    </lineage>
</organism>
<keyword evidence="4" id="KW-0862">Zinc</keyword>
<comment type="subcellular location">
    <subcellularLocation>
        <location evidence="1">Nucleus</location>
    </subcellularLocation>
</comment>
<dbReference type="EMBL" id="CACVKT020006532">
    <property type="protein sequence ID" value="CAC5402588.1"/>
    <property type="molecule type" value="Genomic_DNA"/>
</dbReference>
<keyword evidence="3" id="KW-0863">Zinc-finger</keyword>
<name>A0A6J8D1J4_MYTCO</name>
<proteinExistence type="predicted"/>
<evidence type="ECO:0000259" key="8">
    <source>
        <dbReference type="Pfam" id="PF14768"/>
    </source>
</evidence>
<dbReference type="GO" id="GO:0008270">
    <property type="term" value="F:zinc ion binding"/>
    <property type="evidence" value="ECO:0007669"/>
    <property type="project" value="UniProtKB-KW"/>
</dbReference>
<dbReference type="Proteomes" id="UP000507470">
    <property type="component" value="Unassembled WGS sequence"/>
</dbReference>
<evidence type="ECO:0000256" key="1">
    <source>
        <dbReference type="ARBA" id="ARBA00004123"/>
    </source>
</evidence>
<dbReference type="InterPro" id="IPR028155">
    <property type="entry name" value="RPA_interact_central"/>
</dbReference>
<dbReference type="InterPro" id="IPR028158">
    <property type="entry name" value="RPA_interact_N_dom"/>
</dbReference>
<dbReference type="InterPro" id="IPR028159">
    <property type="entry name" value="RPA_interact_C_dom"/>
</dbReference>
<evidence type="ECO:0000259" key="7">
    <source>
        <dbReference type="Pfam" id="PF14767"/>
    </source>
</evidence>